<evidence type="ECO:0000256" key="1">
    <source>
        <dbReference type="ARBA" id="ARBA00000085"/>
    </source>
</evidence>
<dbReference type="InterPro" id="IPR036890">
    <property type="entry name" value="HATPase_C_sf"/>
</dbReference>
<dbReference type="SMART" id="SM00387">
    <property type="entry name" value="HATPase_c"/>
    <property type="match status" value="1"/>
</dbReference>
<keyword evidence="9" id="KW-0812">Transmembrane</keyword>
<dbReference type="AlphaFoldDB" id="A0A8J7KDU1"/>
<protein>
    <recommendedName>
        <fullName evidence="2">histidine kinase</fullName>
        <ecNumber evidence="2">2.7.13.3</ecNumber>
    </recommendedName>
</protein>
<dbReference type="InterPro" id="IPR005467">
    <property type="entry name" value="His_kinase_dom"/>
</dbReference>
<comment type="caution">
    <text evidence="11">The sequence shown here is derived from an EMBL/GenBank/DDBJ whole genome shotgun (WGS) entry which is preliminary data.</text>
</comment>
<dbReference type="SUPFAM" id="SSF55874">
    <property type="entry name" value="ATPase domain of HSP90 chaperone/DNA topoisomerase II/histidine kinase"/>
    <property type="match status" value="1"/>
</dbReference>
<dbReference type="Gene3D" id="3.30.565.10">
    <property type="entry name" value="Histidine kinase-like ATPase, C-terminal domain"/>
    <property type="match status" value="1"/>
</dbReference>
<keyword evidence="3" id="KW-0597">Phosphoprotein</keyword>
<dbReference type="InterPro" id="IPR004358">
    <property type="entry name" value="Sig_transdc_His_kin-like_C"/>
</dbReference>
<dbReference type="PANTHER" id="PTHR43065:SF46">
    <property type="entry name" value="C4-DICARBOXYLATE TRANSPORT SENSOR PROTEIN DCTB"/>
    <property type="match status" value="1"/>
</dbReference>
<keyword evidence="9" id="KW-1133">Transmembrane helix</keyword>
<keyword evidence="4" id="KW-0808">Transferase</keyword>
<dbReference type="Gene3D" id="1.10.287.130">
    <property type="match status" value="1"/>
</dbReference>
<dbReference type="GO" id="GO:0000155">
    <property type="term" value="F:phosphorelay sensor kinase activity"/>
    <property type="evidence" value="ECO:0007669"/>
    <property type="project" value="InterPro"/>
</dbReference>
<evidence type="ECO:0000259" key="10">
    <source>
        <dbReference type="PROSITE" id="PS50109"/>
    </source>
</evidence>
<keyword evidence="9" id="KW-0472">Membrane</keyword>
<accession>A0A8J7KDU1</accession>
<evidence type="ECO:0000256" key="5">
    <source>
        <dbReference type="ARBA" id="ARBA00022741"/>
    </source>
</evidence>
<evidence type="ECO:0000313" key="12">
    <source>
        <dbReference type="Proteomes" id="UP000608754"/>
    </source>
</evidence>
<dbReference type="PRINTS" id="PR00344">
    <property type="entry name" value="BCTRLSENSOR"/>
</dbReference>
<feature type="transmembrane region" description="Helical" evidence="9">
    <location>
        <begin position="166"/>
        <end position="187"/>
    </location>
</feature>
<evidence type="ECO:0000256" key="4">
    <source>
        <dbReference type="ARBA" id="ARBA00022679"/>
    </source>
</evidence>
<evidence type="ECO:0000256" key="3">
    <source>
        <dbReference type="ARBA" id="ARBA00022553"/>
    </source>
</evidence>
<dbReference type="Proteomes" id="UP000608754">
    <property type="component" value="Unassembled WGS sequence"/>
</dbReference>
<comment type="catalytic activity">
    <reaction evidence="1">
        <text>ATP + protein L-histidine = ADP + protein N-phospho-L-histidine.</text>
        <dbReference type="EC" id="2.7.13.3"/>
    </reaction>
</comment>
<evidence type="ECO:0000313" key="11">
    <source>
        <dbReference type="EMBL" id="MBF0597721.1"/>
    </source>
</evidence>
<dbReference type="EC" id="2.7.13.3" evidence="2"/>
<dbReference type="GO" id="GO:0005524">
    <property type="term" value="F:ATP binding"/>
    <property type="evidence" value="ECO:0007669"/>
    <property type="project" value="UniProtKB-KW"/>
</dbReference>
<keyword evidence="7" id="KW-0067">ATP-binding</keyword>
<name>A0A8J7KDU1_9FLAO</name>
<keyword evidence="8" id="KW-0902">Two-component regulatory system</keyword>
<dbReference type="Gene3D" id="6.10.340.10">
    <property type="match status" value="1"/>
</dbReference>
<dbReference type="InterPro" id="IPR036097">
    <property type="entry name" value="HisK_dim/P_sf"/>
</dbReference>
<proteinExistence type="predicted"/>
<evidence type="ECO:0000256" key="2">
    <source>
        <dbReference type="ARBA" id="ARBA00012438"/>
    </source>
</evidence>
<gene>
    <name evidence="11" type="ORF">IM532_09715</name>
</gene>
<dbReference type="SMART" id="SM00388">
    <property type="entry name" value="HisKA"/>
    <property type="match status" value="1"/>
</dbReference>
<dbReference type="InterPro" id="IPR003594">
    <property type="entry name" value="HATPase_dom"/>
</dbReference>
<dbReference type="InterPro" id="IPR003661">
    <property type="entry name" value="HisK_dim/P_dom"/>
</dbReference>
<dbReference type="PROSITE" id="PS50109">
    <property type="entry name" value="HIS_KIN"/>
    <property type="match status" value="1"/>
</dbReference>
<evidence type="ECO:0000256" key="6">
    <source>
        <dbReference type="ARBA" id="ARBA00022777"/>
    </source>
</evidence>
<evidence type="ECO:0000256" key="9">
    <source>
        <dbReference type="SAM" id="Phobius"/>
    </source>
</evidence>
<keyword evidence="6 11" id="KW-0418">Kinase</keyword>
<keyword evidence="5" id="KW-0547">Nucleotide-binding</keyword>
<dbReference type="CDD" id="cd00082">
    <property type="entry name" value="HisKA"/>
    <property type="match status" value="1"/>
</dbReference>
<dbReference type="Pfam" id="PF02518">
    <property type="entry name" value="HATPase_c"/>
    <property type="match status" value="1"/>
</dbReference>
<dbReference type="SUPFAM" id="SSF47384">
    <property type="entry name" value="Homodimeric domain of signal transducing histidine kinase"/>
    <property type="match status" value="1"/>
</dbReference>
<dbReference type="Pfam" id="PF00512">
    <property type="entry name" value="HisKA"/>
    <property type="match status" value="1"/>
</dbReference>
<sequence length="471" mass="54637">MIAVLLTTAILMLIITNRHFNEQTGRYHEDILKRKENAVLASIDYLLDTYPGKVTKDNVYQILEGKILEISDINKLNIIIYDLRGNVMLSTQIEEPRHPVLPQNILDSLAKNEYYNETLDSKDENRSYYASYNYIKDVSEFENFAIINLPYETNDVFLQEDMFTLMGSYGVAFLFILLLGAIMIYVVSKNTFNKLSSFADRIKETQVISNNRPIQYEKNDEIGILVDAYNEMLIKLKEQSEMLAEVERQETWREFARQVAHEIKNPLTPMKLMIQSYMRKFDSEDEVLVERTNRTSNILMQQIETIESIANAFSDFAKMPSRQDEMIDMVQVIQNTLEIFSIKHITFTFSNPNIQTMFDKQYLNRIVTNIVKNSFQAIPPNRTPKVSVDINLKDDMIFITIEDNGKGISEEEKSQIFKPRFTTKSSGSGIGLSMVKKIIEDYNGKITFESFEDLGTKFIIQLPYTNEHKTI</sequence>
<dbReference type="EMBL" id="JADGIK010000006">
    <property type="protein sequence ID" value="MBF0597721.1"/>
    <property type="molecule type" value="Genomic_DNA"/>
</dbReference>
<keyword evidence="12" id="KW-1185">Reference proteome</keyword>
<organism evidence="11 12">
    <name type="scientific">Faecalibacter rhinopitheci</name>
    <dbReference type="NCBI Taxonomy" id="2779678"/>
    <lineage>
        <taxon>Bacteria</taxon>
        <taxon>Pseudomonadati</taxon>
        <taxon>Bacteroidota</taxon>
        <taxon>Flavobacteriia</taxon>
        <taxon>Flavobacteriales</taxon>
        <taxon>Weeksellaceae</taxon>
        <taxon>Faecalibacter</taxon>
    </lineage>
</organism>
<reference evidence="11" key="1">
    <citation type="submission" date="2020-10" db="EMBL/GenBank/DDBJ databases">
        <authorList>
            <person name="Lu T."/>
            <person name="Wang Q."/>
            <person name="Han X."/>
        </authorList>
    </citation>
    <scope>NUCLEOTIDE SEQUENCE</scope>
    <source>
        <strain evidence="11">WQ 117</strain>
    </source>
</reference>
<feature type="domain" description="Histidine kinase" evidence="10">
    <location>
        <begin position="258"/>
        <end position="466"/>
    </location>
</feature>
<evidence type="ECO:0000256" key="8">
    <source>
        <dbReference type="ARBA" id="ARBA00023012"/>
    </source>
</evidence>
<evidence type="ECO:0000256" key="7">
    <source>
        <dbReference type="ARBA" id="ARBA00022840"/>
    </source>
</evidence>
<dbReference type="PANTHER" id="PTHR43065">
    <property type="entry name" value="SENSOR HISTIDINE KINASE"/>
    <property type="match status" value="1"/>
</dbReference>